<feature type="signal peptide" evidence="2">
    <location>
        <begin position="1"/>
        <end position="30"/>
    </location>
</feature>
<proteinExistence type="predicted"/>
<gene>
    <name evidence="3" type="ORF">HG543_46355</name>
</gene>
<feature type="chain" id="PRO_5033024242" description="Lipoprotein" evidence="2">
    <location>
        <begin position="31"/>
        <end position="241"/>
    </location>
</feature>
<organism evidence="3 4">
    <name type="scientific">Pyxidicoccus fallax</name>
    <dbReference type="NCBI Taxonomy" id="394095"/>
    <lineage>
        <taxon>Bacteria</taxon>
        <taxon>Pseudomonadati</taxon>
        <taxon>Myxococcota</taxon>
        <taxon>Myxococcia</taxon>
        <taxon>Myxococcales</taxon>
        <taxon>Cystobacterineae</taxon>
        <taxon>Myxococcaceae</taxon>
        <taxon>Pyxidicoccus</taxon>
    </lineage>
</organism>
<comment type="caution">
    <text evidence="3">The sequence shown here is derived from an EMBL/GenBank/DDBJ whole genome shotgun (WGS) entry which is preliminary data.</text>
</comment>
<reference evidence="3 4" key="1">
    <citation type="submission" date="2020-04" db="EMBL/GenBank/DDBJ databases">
        <title>Draft genome of Pyxidicoccus fallax type strain.</title>
        <authorList>
            <person name="Whitworth D.E."/>
        </authorList>
    </citation>
    <scope>NUCLEOTIDE SEQUENCE [LARGE SCALE GENOMIC DNA]</scope>
    <source>
        <strain evidence="3 4">DSM 14698</strain>
    </source>
</reference>
<keyword evidence="2" id="KW-0732">Signal</keyword>
<name>A0A848LXG0_9BACT</name>
<evidence type="ECO:0000313" key="4">
    <source>
        <dbReference type="Proteomes" id="UP000518300"/>
    </source>
</evidence>
<dbReference type="RefSeq" id="WP_169351384.1">
    <property type="nucleotide sequence ID" value="NZ_JABBJJ010000398.1"/>
</dbReference>
<dbReference type="EMBL" id="JABBJJ010000398">
    <property type="protein sequence ID" value="NMO22232.1"/>
    <property type="molecule type" value="Genomic_DNA"/>
</dbReference>
<accession>A0A848LXG0</accession>
<protein>
    <recommendedName>
        <fullName evidence="5">Lipoprotein</fullName>
    </recommendedName>
</protein>
<dbReference type="Proteomes" id="UP000518300">
    <property type="component" value="Unassembled WGS sequence"/>
</dbReference>
<keyword evidence="4" id="KW-1185">Reference proteome</keyword>
<feature type="region of interest" description="Disordered" evidence="1">
    <location>
        <begin position="114"/>
        <end position="156"/>
    </location>
</feature>
<evidence type="ECO:0008006" key="5">
    <source>
        <dbReference type="Google" id="ProtNLM"/>
    </source>
</evidence>
<sequence length="241" mass="25691">MRTQVLRATLRPFVGIAAAALLALAPSACRRDSGPSADYEEASRRFSTLYAQKLDGAFLDPQIGEIEAQLQRVPADSLDAQGARELLQRIREGRKRMQQDADAREKAIATAREVPPVTSGAFEDATREQTPPPAEEVPDAGPPDAGSTGPQAGTPASELVAGFRGCFRRDAPIQVEGRGVRETWELADRTSCRLEYPGHVDVVLLIEEGKVLTLLPKSAVRTVTVTADGGPAPTPAADAGR</sequence>
<evidence type="ECO:0000256" key="2">
    <source>
        <dbReference type="SAM" id="SignalP"/>
    </source>
</evidence>
<evidence type="ECO:0000313" key="3">
    <source>
        <dbReference type="EMBL" id="NMO22232.1"/>
    </source>
</evidence>
<evidence type="ECO:0000256" key="1">
    <source>
        <dbReference type="SAM" id="MobiDB-lite"/>
    </source>
</evidence>
<dbReference type="AlphaFoldDB" id="A0A848LXG0"/>